<reference evidence="3" key="1">
    <citation type="submission" date="2017-02" db="EMBL/GenBank/DDBJ databases">
        <authorList>
            <person name="Varghese N."/>
            <person name="Submissions S."/>
        </authorList>
    </citation>
    <scope>NUCLEOTIDE SEQUENCE [LARGE SCALE GENOMIC DNA]</scope>
    <source>
        <strain evidence="3">R11H</strain>
    </source>
</reference>
<keyword evidence="3" id="KW-1185">Reference proteome</keyword>
<dbReference type="PANTHER" id="PTHR36503">
    <property type="entry name" value="BLR2520 PROTEIN"/>
    <property type="match status" value="1"/>
</dbReference>
<dbReference type="PANTHER" id="PTHR36503:SF2">
    <property type="entry name" value="BLR2408 PROTEIN"/>
    <property type="match status" value="1"/>
</dbReference>
<dbReference type="InterPro" id="IPR053863">
    <property type="entry name" value="Glyoxy/Ble-like_N"/>
</dbReference>
<dbReference type="EMBL" id="FUYP01000020">
    <property type="protein sequence ID" value="SKB80621.1"/>
    <property type="molecule type" value="Genomic_DNA"/>
</dbReference>
<gene>
    <name evidence="2" type="ORF">SAMN06295937_102025</name>
</gene>
<dbReference type="InterPro" id="IPR037523">
    <property type="entry name" value="VOC_core"/>
</dbReference>
<dbReference type="Proteomes" id="UP000190044">
    <property type="component" value="Unassembled WGS sequence"/>
</dbReference>
<sequence length="146" mass="15782">MTDALKMIFVNLPVADLEKSKAFYTALGFTNEPRFTDDTAAAMVWSESIFLMILSHDKWKSFTNRPIPPTTSSEVSLALAMESREAVDAMIDAAAASGGTADVNPVQDHGFMYGRDLLDPDGHVWGPFWMDPAVASGEATPPEVAA</sequence>
<dbReference type="PROSITE" id="PS51819">
    <property type="entry name" value="VOC"/>
    <property type="match status" value="1"/>
</dbReference>
<accession>A0A1T5E9W5</accession>
<protein>
    <recommendedName>
        <fullName evidence="1">VOC domain-containing protein</fullName>
    </recommendedName>
</protein>
<evidence type="ECO:0000313" key="2">
    <source>
        <dbReference type="EMBL" id="SKB80621.1"/>
    </source>
</evidence>
<dbReference type="Gene3D" id="3.10.180.10">
    <property type="entry name" value="2,3-Dihydroxybiphenyl 1,2-Dioxygenase, domain 1"/>
    <property type="match status" value="1"/>
</dbReference>
<organism evidence="2 3">
    <name type="scientific">Sphingopyxis flava</name>
    <dbReference type="NCBI Taxonomy" id="1507287"/>
    <lineage>
        <taxon>Bacteria</taxon>
        <taxon>Pseudomonadati</taxon>
        <taxon>Pseudomonadota</taxon>
        <taxon>Alphaproteobacteria</taxon>
        <taxon>Sphingomonadales</taxon>
        <taxon>Sphingomonadaceae</taxon>
        <taxon>Sphingopyxis</taxon>
    </lineage>
</organism>
<evidence type="ECO:0000259" key="1">
    <source>
        <dbReference type="PROSITE" id="PS51819"/>
    </source>
</evidence>
<dbReference type="Pfam" id="PF22677">
    <property type="entry name" value="Ble-like_N"/>
    <property type="match status" value="1"/>
</dbReference>
<feature type="domain" description="VOC" evidence="1">
    <location>
        <begin position="6"/>
        <end position="130"/>
    </location>
</feature>
<dbReference type="RefSeq" id="WP_217699137.1">
    <property type="nucleotide sequence ID" value="NZ_FUYP01000020.1"/>
</dbReference>
<dbReference type="AlphaFoldDB" id="A0A1T5E9W5"/>
<proteinExistence type="predicted"/>
<dbReference type="SUPFAM" id="SSF54593">
    <property type="entry name" value="Glyoxalase/Bleomycin resistance protein/Dihydroxybiphenyl dioxygenase"/>
    <property type="match status" value="1"/>
</dbReference>
<evidence type="ECO:0000313" key="3">
    <source>
        <dbReference type="Proteomes" id="UP000190044"/>
    </source>
</evidence>
<dbReference type="InterPro" id="IPR029068">
    <property type="entry name" value="Glyas_Bleomycin-R_OHBP_Dase"/>
</dbReference>
<name>A0A1T5E9W5_9SPHN</name>